<reference evidence="3" key="1">
    <citation type="submission" date="2020-02" db="EMBL/GenBank/DDBJ databases">
        <title>The eccDNA Replicon: A heritable, self-replicating, extra-nuclear vehicle that enables gene amplification and rapid adaptive evolution in Amaranthus palmeri.</title>
        <authorList>
            <person name="Saski C.A."/>
            <person name="Molin W.T."/>
        </authorList>
    </citation>
    <scope>NUCLEOTIDE SEQUENCE</scope>
</reference>
<dbReference type="InterPro" id="IPR001810">
    <property type="entry name" value="F-box_dom"/>
</dbReference>
<dbReference type="CDD" id="cd09076">
    <property type="entry name" value="L1-EN"/>
    <property type="match status" value="1"/>
</dbReference>
<feature type="domain" description="F-box" evidence="1">
    <location>
        <begin position="17"/>
        <end position="65"/>
    </location>
</feature>
<dbReference type="Pfam" id="PF00646">
    <property type="entry name" value="F-box"/>
    <property type="match status" value="1"/>
</dbReference>
<dbReference type="AlphaFoldDB" id="A0A6C0T4Z5"/>
<dbReference type="InterPro" id="IPR053781">
    <property type="entry name" value="F-box_AtFBL13-like"/>
</dbReference>
<organism evidence="3">
    <name type="scientific">Amaranthus palmeri</name>
    <name type="common">Palmer's pigweed</name>
    <dbReference type="NCBI Taxonomy" id="107608"/>
    <lineage>
        <taxon>Eukaryota</taxon>
        <taxon>Viridiplantae</taxon>
        <taxon>Streptophyta</taxon>
        <taxon>Embryophyta</taxon>
        <taxon>Tracheophyta</taxon>
        <taxon>Spermatophyta</taxon>
        <taxon>Magnoliopsida</taxon>
        <taxon>eudicotyledons</taxon>
        <taxon>Gunneridae</taxon>
        <taxon>Pentapetalae</taxon>
        <taxon>Caryophyllales</taxon>
        <taxon>Amaranthaceae</taxon>
        <taxon>Amaranthus</taxon>
    </lineage>
</organism>
<dbReference type="GO" id="GO:0003824">
    <property type="term" value="F:catalytic activity"/>
    <property type="evidence" value="ECO:0007669"/>
    <property type="project" value="InterPro"/>
</dbReference>
<evidence type="ECO:0000259" key="2">
    <source>
        <dbReference type="PROSITE" id="PS50878"/>
    </source>
</evidence>
<name>A0A6C0T4Z5_AMAPA</name>
<proteinExistence type="predicted"/>
<dbReference type="InterPro" id="IPR036047">
    <property type="entry name" value="F-box-like_dom_sf"/>
</dbReference>
<dbReference type="Gene3D" id="3.80.10.10">
    <property type="entry name" value="Ribonuclease Inhibitor"/>
    <property type="match status" value="1"/>
</dbReference>
<dbReference type="Gene3D" id="3.30.70.270">
    <property type="match status" value="1"/>
</dbReference>
<dbReference type="CDD" id="cd22160">
    <property type="entry name" value="F-box_AtFBL13-like"/>
    <property type="match status" value="1"/>
</dbReference>
<dbReference type="InterPro" id="IPR055411">
    <property type="entry name" value="LRR_FXL15/At3g58940/PEG3-like"/>
</dbReference>
<accession>A0A6C0T4Z5</accession>
<dbReference type="Pfam" id="PF03372">
    <property type="entry name" value="Exo_endo_phos"/>
    <property type="match status" value="1"/>
</dbReference>
<protein>
    <recommendedName>
        <fullName evidence="4">F-box domain-containing protein</fullName>
    </recommendedName>
</protein>
<gene>
    <name evidence="3" type="ORF">AP_R.00g000040-v1.0.a3</name>
</gene>
<dbReference type="SUPFAM" id="SSF81383">
    <property type="entry name" value="F-box domain"/>
    <property type="match status" value="1"/>
</dbReference>
<dbReference type="InterPro" id="IPR000477">
    <property type="entry name" value="RT_dom"/>
</dbReference>
<feature type="domain" description="Reverse transcriptase" evidence="2">
    <location>
        <begin position="858"/>
        <end position="1078"/>
    </location>
</feature>
<dbReference type="SUPFAM" id="SSF52047">
    <property type="entry name" value="RNI-like"/>
    <property type="match status" value="1"/>
</dbReference>
<dbReference type="InterPro" id="IPR005135">
    <property type="entry name" value="Endo/exonuclease/phosphatase"/>
</dbReference>
<evidence type="ECO:0000259" key="1">
    <source>
        <dbReference type="PROSITE" id="PS50181"/>
    </source>
</evidence>
<dbReference type="PANTHER" id="PTHR19446">
    <property type="entry name" value="REVERSE TRANSCRIPTASES"/>
    <property type="match status" value="1"/>
</dbReference>
<dbReference type="InterPro" id="IPR043128">
    <property type="entry name" value="Rev_trsase/Diguanyl_cyclase"/>
</dbReference>
<dbReference type="Gene3D" id="3.60.10.10">
    <property type="entry name" value="Endonuclease/exonuclease/phosphatase"/>
    <property type="match status" value="1"/>
</dbReference>
<dbReference type="SUPFAM" id="SSF56219">
    <property type="entry name" value="DNase I-like"/>
    <property type="match status" value="1"/>
</dbReference>
<evidence type="ECO:0000313" key="3">
    <source>
        <dbReference type="EMBL" id="QIA97904.1"/>
    </source>
</evidence>
<dbReference type="CDD" id="cd01650">
    <property type="entry name" value="RT_nLTR_like"/>
    <property type="match status" value="1"/>
</dbReference>
<dbReference type="Pfam" id="PF00078">
    <property type="entry name" value="RVT_1"/>
    <property type="match status" value="1"/>
</dbReference>
<dbReference type="InterPro" id="IPR032675">
    <property type="entry name" value="LRR_dom_sf"/>
</dbReference>
<dbReference type="Pfam" id="PF24758">
    <property type="entry name" value="LRR_At5g56370"/>
    <property type="match status" value="1"/>
</dbReference>
<dbReference type="PROSITE" id="PS50181">
    <property type="entry name" value="FBOX"/>
    <property type="match status" value="1"/>
</dbReference>
<dbReference type="SUPFAM" id="SSF56672">
    <property type="entry name" value="DNA/RNA polymerases"/>
    <property type="match status" value="1"/>
</dbReference>
<evidence type="ECO:0008006" key="4">
    <source>
        <dbReference type="Google" id="ProtNLM"/>
    </source>
</evidence>
<sequence>MDICSRLEGDNIYGKKMDRISRLPDEILVPILDYLPTDCAVSTSILSTRWRYLFQLTTNLRFDDERLDLEVVVGGTSTAQNFFRKIRFKKFVYDVLGSHQVSAIKLFSLKTHLNPYRLHPYNWINAAIHKQVQELYLRFEADEDLENSPWYNLCSFPCDLFNSKTLVVLQIGFLTRQEEFFLLLEVLTSISLPNLKNLHLKCITFCDSKSCKRFFSGCFSLEELTLENCRIRARDSMHSTTLKKLTIINMAHEDWIDIHASSLAYLTIITPGDYGLSSINKLASALVTHIHSVTHFSLLGETLMGRYYGLPNFPNVAWLELGPFDFNAWNFAADYTPPRHRHRPVGWFLFKLRNSLFIGTLEAKSLELANELSKYRIHVACVQETRWKGRKAKSIKGYKLWYAGLDGKRSGVGILVSNVILEQVVEVRRCNDRMMLVRIVVGEEVVSFVSAYGPQVGLDDQVKREFLDNLGALLSSIPEDEKIFLGGDFNGHIGRDAGTYNSVHGGFGLGARNESGEFLLEFALARDLVVANSLFRKKDEHLITYKSGGHATQVDYFLVRKVDRSSCLDCKVVLGTEMPTQHRLLVMVFRMRKKIAEKKAELRGKIMWGRLKGDVATTLANRISDLGFPSQSEDAYDMWVNMANTIRGVAKETLGVASGKPKVYREAWWWNEEVEKIIKDKNKSFRDLMACTEEEARAEKRRSYKEAKKAAKKAVIEVKNRAYEEFYQKLDSKEGEKDIFKLARARAMQHRDLEAVKYIKDEGGRVLLRQEEIKTRWRKYFSDLLNEYRGPRGDDSRTFDAHRPSIFGLACAITPEEVKEALKKMGRSKAVGPNNIPIEVWKGLGDEGIRWLTNLFNVILRTHKMPEEWRSSTIIPLFKNKGDAQECGNYRGIKLLSHTMKLWERVIERKIRQEAVIRENQFGFMPGRSTMEAIHVLRRLMEKYRDRKKDLHMIFIDLEKAYDSIPRQVIWDSLKAKGISSIYIEIIRDMYDNVSTNIQTPVGLTEAFPVKVGLHQGSALSPFIFAIIMDEISKSIWETVLWCMLFADDIVLVAESKEEVNNKLDEWRASLEVLDVFV</sequence>
<dbReference type="InterPro" id="IPR036691">
    <property type="entry name" value="Endo/exonu/phosph_ase_sf"/>
</dbReference>
<dbReference type="InterPro" id="IPR043502">
    <property type="entry name" value="DNA/RNA_pol_sf"/>
</dbReference>
<dbReference type="PROSITE" id="PS50878">
    <property type="entry name" value="RT_POL"/>
    <property type="match status" value="1"/>
</dbReference>
<dbReference type="EMBL" id="MT025716">
    <property type="protein sequence ID" value="QIA97904.1"/>
    <property type="molecule type" value="Genomic_DNA"/>
</dbReference>